<accession>A0A2D0KQ97</accession>
<dbReference type="Proteomes" id="UP000222366">
    <property type="component" value="Unassembled WGS sequence"/>
</dbReference>
<dbReference type="AlphaFoldDB" id="A0A2D0KQ97"/>
<sequence length="91" mass="10159">MRRGGSSKPIDHRTSFGKFGPLGVPDIVYEKMKSSHRSSFPPELSIKVVASIVDEIGHIIHAQCDKSESNIFWESKGSSFTNDRYQDGFLS</sequence>
<protein>
    <submittedName>
        <fullName evidence="1">Uncharacterized protein</fullName>
    </submittedName>
</protein>
<organism evidence="1 2">
    <name type="scientific">Xenorhabdus stockiae</name>
    <dbReference type="NCBI Taxonomy" id="351614"/>
    <lineage>
        <taxon>Bacteria</taxon>
        <taxon>Pseudomonadati</taxon>
        <taxon>Pseudomonadota</taxon>
        <taxon>Gammaproteobacteria</taxon>
        <taxon>Enterobacterales</taxon>
        <taxon>Morganellaceae</taxon>
        <taxon>Xenorhabdus</taxon>
    </lineage>
</organism>
<evidence type="ECO:0000313" key="2">
    <source>
        <dbReference type="Proteomes" id="UP000222366"/>
    </source>
</evidence>
<dbReference type="EMBL" id="NJAJ01000015">
    <property type="protein sequence ID" value="PHM65611.1"/>
    <property type="molecule type" value="Genomic_DNA"/>
</dbReference>
<gene>
    <name evidence="1" type="ORF">Xsto_01969</name>
</gene>
<reference evidence="1 2" key="1">
    <citation type="journal article" date="2017" name="Nat. Microbiol.">
        <title>Natural product diversity associated with the nematode symbionts Photorhabdus and Xenorhabdus.</title>
        <authorList>
            <person name="Tobias N.J."/>
            <person name="Wolff H."/>
            <person name="Djahanschiri B."/>
            <person name="Grundmann F."/>
            <person name="Kronenwerth M."/>
            <person name="Shi Y.M."/>
            <person name="Simonyi S."/>
            <person name="Grun P."/>
            <person name="Shapiro-Ilan D."/>
            <person name="Pidot S.J."/>
            <person name="Stinear T.P."/>
            <person name="Ebersberger I."/>
            <person name="Bode H.B."/>
        </authorList>
    </citation>
    <scope>NUCLEOTIDE SEQUENCE [LARGE SCALE GENOMIC DNA]</scope>
    <source>
        <strain evidence="1 2">DSM 17904</strain>
    </source>
</reference>
<evidence type="ECO:0000313" key="1">
    <source>
        <dbReference type="EMBL" id="PHM65611.1"/>
    </source>
</evidence>
<keyword evidence="2" id="KW-1185">Reference proteome</keyword>
<proteinExistence type="predicted"/>
<comment type="caution">
    <text evidence="1">The sequence shown here is derived from an EMBL/GenBank/DDBJ whole genome shotgun (WGS) entry which is preliminary data.</text>
</comment>
<name>A0A2D0KQ97_9GAMM</name>